<dbReference type="EMBL" id="RWGY01000007">
    <property type="protein sequence ID" value="TVU41497.1"/>
    <property type="molecule type" value="Genomic_DNA"/>
</dbReference>
<dbReference type="GO" id="GO:0016627">
    <property type="term" value="F:oxidoreductase activity, acting on the CH-CH group of donors"/>
    <property type="evidence" value="ECO:0007669"/>
    <property type="project" value="InterPro"/>
</dbReference>
<comment type="subcellular location">
    <subcellularLocation>
        <location evidence="1">Membrane</location>
        <topology evidence="1">Multi-pass membrane protein</topology>
    </subcellularLocation>
</comment>
<protein>
    <recommendedName>
        <fullName evidence="7">3-oxo-5-alpha-steroid 4-dehydrogenase C-terminal domain-containing protein</fullName>
    </recommendedName>
</protein>
<sequence>MALAISTYFLLIVTGGMIYVQHLSQGLPDPSVDMIYPGVLVFAIGITGNFYHHYLLSRLRDTAGDKGYKIPKGGLFDLVTCPHYLFEILVFFGFAMICQTLYALAVALGTVAHLTGRSCATRRWYATKFEEFPTRIKAHVPYVL</sequence>
<evidence type="ECO:0000256" key="2">
    <source>
        <dbReference type="ARBA" id="ARBA00007742"/>
    </source>
</evidence>
<evidence type="ECO:0000256" key="1">
    <source>
        <dbReference type="ARBA" id="ARBA00004141"/>
    </source>
</evidence>
<dbReference type="PROSITE" id="PS50244">
    <property type="entry name" value="S5A_REDUCTASE"/>
    <property type="match status" value="1"/>
</dbReference>
<dbReference type="Pfam" id="PF02544">
    <property type="entry name" value="Steroid_dh"/>
    <property type="match status" value="1"/>
</dbReference>
<proteinExistence type="inferred from homology"/>
<evidence type="ECO:0000256" key="3">
    <source>
        <dbReference type="ARBA" id="ARBA00022692"/>
    </source>
</evidence>
<evidence type="ECO:0000313" key="9">
    <source>
        <dbReference type="Proteomes" id="UP000324897"/>
    </source>
</evidence>
<feature type="non-terminal residue" evidence="8">
    <location>
        <position position="1"/>
    </location>
</feature>
<dbReference type="OrthoDB" id="673067at2759"/>
<keyword evidence="9" id="KW-1185">Reference proteome</keyword>
<name>A0A5J9W0S0_9POAL</name>
<evidence type="ECO:0000259" key="7">
    <source>
        <dbReference type="Pfam" id="PF02544"/>
    </source>
</evidence>
<reference evidence="8 9" key="1">
    <citation type="journal article" date="2019" name="Sci. Rep.">
        <title>A high-quality genome of Eragrostis curvula grass provides insights into Poaceae evolution and supports new strategies to enhance forage quality.</title>
        <authorList>
            <person name="Carballo J."/>
            <person name="Santos B.A.C.M."/>
            <person name="Zappacosta D."/>
            <person name="Garbus I."/>
            <person name="Selva J.P."/>
            <person name="Gallo C.A."/>
            <person name="Diaz A."/>
            <person name="Albertini E."/>
            <person name="Caccamo M."/>
            <person name="Echenique V."/>
        </authorList>
    </citation>
    <scope>NUCLEOTIDE SEQUENCE [LARGE SCALE GENOMIC DNA]</scope>
    <source>
        <strain evidence="9">cv. Victoria</strain>
        <tissue evidence="8">Leaf</tissue>
    </source>
</reference>
<feature type="transmembrane region" description="Helical" evidence="6">
    <location>
        <begin position="36"/>
        <end position="54"/>
    </location>
</feature>
<evidence type="ECO:0000256" key="5">
    <source>
        <dbReference type="ARBA" id="ARBA00023136"/>
    </source>
</evidence>
<evidence type="ECO:0000313" key="8">
    <source>
        <dbReference type="EMBL" id="TVU41497.1"/>
    </source>
</evidence>
<keyword evidence="5 6" id="KW-0472">Membrane</keyword>
<keyword evidence="3 6" id="KW-0812">Transmembrane</keyword>
<dbReference type="Gramene" id="TVU41497">
    <property type="protein sequence ID" value="TVU41497"/>
    <property type="gene ID" value="EJB05_15023"/>
</dbReference>
<dbReference type="AlphaFoldDB" id="A0A5J9W0S0"/>
<evidence type="ECO:0000256" key="6">
    <source>
        <dbReference type="SAM" id="Phobius"/>
    </source>
</evidence>
<organism evidence="8 9">
    <name type="scientific">Eragrostis curvula</name>
    <name type="common">weeping love grass</name>
    <dbReference type="NCBI Taxonomy" id="38414"/>
    <lineage>
        <taxon>Eukaryota</taxon>
        <taxon>Viridiplantae</taxon>
        <taxon>Streptophyta</taxon>
        <taxon>Embryophyta</taxon>
        <taxon>Tracheophyta</taxon>
        <taxon>Spermatophyta</taxon>
        <taxon>Magnoliopsida</taxon>
        <taxon>Liliopsida</taxon>
        <taxon>Poales</taxon>
        <taxon>Poaceae</taxon>
        <taxon>PACMAD clade</taxon>
        <taxon>Chloridoideae</taxon>
        <taxon>Eragrostideae</taxon>
        <taxon>Eragrostidinae</taxon>
        <taxon>Eragrostis</taxon>
    </lineage>
</organism>
<dbReference type="GO" id="GO:0006629">
    <property type="term" value="P:lipid metabolic process"/>
    <property type="evidence" value="ECO:0007669"/>
    <property type="project" value="InterPro"/>
</dbReference>
<dbReference type="Proteomes" id="UP000324897">
    <property type="component" value="Chromosome 4"/>
</dbReference>
<accession>A0A5J9W0S0</accession>
<dbReference type="Gene3D" id="1.20.120.1630">
    <property type="match status" value="1"/>
</dbReference>
<feature type="domain" description="3-oxo-5-alpha-steroid 4-dehydrogenase C-terminal" evidence="7">
    <location>
        <begin position="11"/>
        <end position="144"/>
    </location>
</feature>
<dbReference type="GO" id="GO:0016020">
    <property type="term" value="C:membrane"/>
    <property type="evidence" value="ECO:0007669"/>
    <property type="project" value="UniProtKB-SubCell"/>
</dbReference>
<evidence type="ECO:0000256" key="4">
    <source>
        <dbReference type="ARBA" id="ARBA00022989"/>
    </source>
</evidence>
<keyword evidence="4 6" id="KW-1133">Transmembrane helix</keyword>
<dbReference type="InterPro" id="IPR039357">
    <property type="entry name" value="SRD5A/TECR"/>
</dbReference>
<dbReference type="InterPro" id="IPR001104">
    <property type="entry name" value="3-oxo-5_a-steroid_4-DH_C"/>
</dbReference>
<comment type="caution">
    <text evidence="8">The sequence shown here is derived from an EMBL/GenBank/DDBJ whole genome shotgun (WGS) entry which is preliminary data.</text>
</comment>
<dbReference type="PANTHER" id="PTHR10556:SF35">
    <property type="entry name" value="3-OXO-5-ALPHA-STEROID 4-DEHYDROGENASE FAMILY PROTEIN"/>
    <property type="match status" value="1"/>
</dbReference>
<gene>
    <name evidence="8" type="ORF">EJB05_15023</name>
</gene>
<comment type="similarity">
    <text evidence="2">Belongs to the steroid 5-alpha reductase family.</text>
</comment>
<dbReference type="PANTHER" id="PTHR10556">
    <property type="entry name" value="3-OXO-5-ALPHA-STEROID 4-DEHYDROGENASE"/>
    <property type="match status" value="1"/>
</dbReference>